<dbReference type="PANTHER" id="PTHR33116">
    <property type="entry name" value="REVERSE TRANSCRIPTASE ZINC-BINDING DOMAIN-CONTAINING PROTEIN-RELATED-RELATED"/>
    <property type="match status" value="1"/>
</dbReference>
<comment type="caution">
    <text evidence="3">The sequence shown here is derived from an EMBL/GenBank/DDBJ whole genome shotgun (WGS) entry which is preliminary data.</text>
</comment>
<accession>A0A834HQ08</accession>
<dbReference type="Proteomes" id="UP000626092">
    <property type="component" value="Unassembled WGS sequence"/>
</dbReference>
<keyword evidence="1" id="KW-1133">Transmembrane helix</keyword>
<dbReference type="Pfam" id="PF13966">
    <property type="entry name" value="zf-RVT"/>
    <property type="match status" value="1"/>
</dbReference>
<keyword evidence="1" id="KW-0812">Transmembrane</keyword>
<keyword evidence="1" id="KW-0472">Membrane</keyword>
<dbReference type="InterPro" id="IPR026960">
    <property type="entry name" value="RVT-Znf"/>
</dbReference>
<protein>
    <recommendedName>
        <fullName evidence="2">Reverse transcriptase zinc-binding domain-containing protein</fullName>
    </recommendedName>
</protein>
<reference evidence="3" key="1">
    <citation type="submission" date="2019-11" db="EMBL/GenBank/DDBJ databases">
        <authorList>
            <person name="Liu Y."/>
            <person name="Hou J."/>
            <person name="Li T.-Q."/>
            <person name="Guan C.-H."/>
            <person name="Wu X."/>
            <person name="Wu H.-Z."/>
            <person name="Ling F."/>
            <person name="Zhang R."/>
            <person name="Shi X.-G."/>
            <person name="Ren J.-P."/>
            <person name="Chen E.-F."/>
            <person name="Sun J.-M."/>
        </authorList>
    </citation>
    <scope>NUCLEOTIDE SEQUENCE</scope>
    <source>
        <strain evidence="3">Adult_tree_wgs_1</strain>
        <tissue evidence="3">Leaves</tissue>
    </source>
</reference>
<dbReference type="AlphaFoldDB" id="A0A834HQ08"/>
<feature type="domain" description="Reverse transcriptase zinc-binding" evidence="2">
    <location>
        <begin position="2"/>
        <end position="52"/>
    </location>
</feature>
<keyword evidence="4" id="KW-1185">Reference proteome</keyword>
<evidence type="ECO:0000259" key="2">
    <source>
        <dbReference type="Pfam" id="PF13966"/>
    </source>
</evidence>
<dbReference type="OrthoDB" id="1937542at2759"/>
<dbReference type="PANTHER" id="PTHR33116:SF66">
    <property type="entry name" value="REVERSE TRANSCRIPTASE ZINC-BINDING DOMAIN-CONTAINING PROTEIN"/>
    <property type="match status" value="1"/>
</dbReference>
<sequence>MIQWIAFHGKLLTRVRLFSWGIIADKSCVLCGGSEESHDHIFFVCPFSIAVWNLCLLKCSISRPPLPLRDEISWGLANGRSKSVYGLIFKLIFAASIYFLWGERNNRIFKAKGMPWQGVFDLIVENLHACLCDQETSAAVDDSTREALCQRIEIQLRCDLRAMAIGSHAQRPPQSQQFN</sequence>
<evidence type="ECO:0000313" key="4">
    <source>
        <dbReference type="Proteomes" id="UP000626092"/>
    </source>
</evidence>
<name>A0A834HQ08_RHOSS</name>
<evidence type="ECO:0000256" key="1">
    <source>
        <dbReference type="SAM" id="Phobius"/>
    </source>
</evidence>
<gene>
    <name evidence="3" type="ORF">RHSIM_Rhsim01G0087700</name>
</gene>
<feature type="transmembrane region" description="Helical" evidence="1">
    <location>
        <begin position="83"/>
        <end position="101"/>
    </location>
</feature>
<organism evidence="3 4">
    <name type="scientific">Rhododendron simsii</name>
    <name type="common">Sims's rhododendron</name>
    <dbReference type="NCBI Taxonomy" id="118357"/>
    <lineage>
        <taxon>Eukaryota</taxon>
        <taxon>Viridiplantae</taxon>
        <taxon>Streptophyta</taxon>
        <taxon>Embryophyta</taxon>
        <taxon>Tracheophyta</taxon>
        <taxon>Spermatophyta</taxon>
        <taxon>Magnoliopsida</taxon>
        <taxon>eudicotyledons</taxon>
        <taxon>Gunneridae</taxon>
        <taxon>Pentapetalae</taxon>
        <taxon>asterids</taxon>
        <taxon>Ericales</taxon>
        <taxon>Ericaceae</taxon>
        <taxon>Ericoideae</taxon>
        <taxon>Rhodoreae</taxon>
        <taxon>Rhododendron</taxon>
    </lineage>
</organism>
<dbReference type="EMBL" id="WJXA01000001">
    <property type="protein sequence ID" value="KAF7154479.1"/>
    <property type="molecule type" value="Genomic_DNA"/>
</dbReference>
<proteinExistence type="predicted"/>
<evidence type="ECO:0000313" key="3">
    <source>
        <dbReference type="EMBL" id="KAF7154479.1"/>
    </source>
</evidence>